<dbReference type="SUPFAM" id="SSF52540">
    <property type="entry name" value="P-loop containing nucleoside triphosphate hydrolases"/>
    <property type="match status" value="1"/>
</dbReference>
<dbReference type="Gene3D" id="3.40.50.300">
    <property type="entry name" value="P-loop containing nucleotide triphosphate hydrolases"/>
    <property type="match status" value="1"/>
</dbReference>
<accession>A0A4R2LBR4</accession>
<gene>
    <name evidence="1" type="ORF">EV202_1491</name>
</gene>
<organism evidence="1 2">
    <name type="scientific">Prevotella heparinolytica</name>
    <dbReference type="NCBI Taxonomy" id="28113"/>
    <lineage>
        <taxon>Bacteria</taxon>
        <taxon>Pseudomonadati</taxon>
        <taxon>Bacteroidota</taxon>
        <taxon>Bacteroidia</taxon>
        <taxon>Bacteroidales</taxon>
        <taxon>Bacteroidaceae</taxon>
        <taxon>Bacteroides</taxon>
    </lineage>
</organism>
<evidence type="ECO:0008006" key="3">
    <source>
        <dbReference type="Google" id="ProtNLM"/>
    </source>
</evidence>
<dbReference type="Proteomes" id="UP000295600">
    <property type="component" value="Unassembled WGS sequence"/>
</dbReference>
<evidence type="ECO:0000313" key="2">
    <source>
        <dbReference type="Proteomes" id="UP000295600"/>
    </source>
</evidence>
<comment type="caution">
    <text evidence="1">The sequence shown here is derived from an EMBL/GenBank/DDBJ whole genome shotgun (WGS) entry which is preliminary data.</text>
</comment>
<reference evidence="1 2" key="1">
    <citation type="submission" date="2019-03" db="EMBL/GenBank/DDBJ databases">
        <title>Genomic Encyclopedia of Type Strains, Phase IV (KMG-IV): sequencing the most valuable type-strain genomes for metagenomic binning, comparative biology and taxonomic classification.</title>
        <authorList>
            <person name="Goeker M."/>
        </authorList>
    </citation>
    <scope>NUCLEOTIDE SEQUENCE [LARGE SCALE GENOMIC DNA]</scope>
    <source>
        <strain evidence="1 2">DSM 23917</strain>
    </source>
</reference>
<proteinExistence type="predicted"/>
<dbReference type="AlphaFoldDB" id="A0A4R2LBR4"/>
<dbReference type="InterPro" id="IPR027417">
    <property type="entry name" value="P-loop_NTPase"/>
</dbReference>
<feature type="non-terminal residue" evidence="1">
    <location>
        <position position="1"/>
    </location>
</feature>
<evidence type="ECO:0000313" key="1">
    <source>
        <dbReference type="EMBL" id="TCO85677.1"/>
    </source>
</evidence>
<protein>
    <recommendedName>
        <fullName evidence="3">AAA+ ATPase domain-containing protein</fullName>
    </recommendedName>
</protein>
<name>A0A4R2LBR4_9BACE</name>
<dbReference type="EMBL" id="SLXB01000049">
    <property type="protein sequence ID" value="TCO85677.1"/>
    <property type="molecule type" value="Genomic_DNA"/>
</dbReference>
<sequence>ARAETDSRAAERGRRAMSVTFDRNAKGVREMLSMKFDTLDFDGEWHEAFGTPERRGVWFVWGNTGNGKTSFVMQLCKYLCRFGRVAYDSLEEGACLTMQNTLRRFGMMEVNKRFLLIDNEDMEQLSLRMKRQKSPDFVVIDSFQYTQMTYRQYIEFKERHRNKLLIFISHATGRMPTGRSAKDAVFDASLKIYVEGYRAFSKGRFIGPRGYYNIWPEEAAKYWGERNG</sequence>